<dbReference type="InterPro" id="IPR000555">
    <property type="entry name" value="JAMM/MPN+_dom"/>
</dbReference>
<dbReference type="GO" id="GO:0003743">
    <property type="term" value="F:translation initiation factor activity"/>
    <property type="evidence" value="ECO:0007669"/>
    <property type="project" value="UniProtKB-UniRule"/>
</dbReference>
<comment type="subunit">
    <text evidence="4">Component of the eukaryotic translation initiation factor 3 (eIF-3) complex.</text>
</comment>
<comment type="function">
    <text evidence="4">Component of the eukaryotic translation initiation factor 3 (eIF-3) complex, which is involved in protein synthesis of a specialized repertoire of mRNAs and, together with other initiation factors, stimulates binding of mRNA and methionyl-tRNAi to the 40S ribosome. The eIF-3 complex specifically targets and initiates translation of a subset of mRNAs involved in cell proliferation.</text>
</comment>
<dbReference type="InterPro" id="IPR037518">
    <property type="entry name" value="MPN"/>
</dbReference>
<evidence type="ECO:0000256" key="2">
    <source>
        <dbReference type="ARBA" id="ARBA00022540"/>
    </source>
</evidence>
<protein>
    <recommendedName>
        <fullName evidence="4">Eukaryotic translation initiation factor 3 subunit F</fullName>
        <shortName evidence="4">eIF3f</shortName>
    </recommendedName>
</protein>
<proteinExistence type="inferred from homology"/>
<evidence type="ECO:0000256" key="5">
    <source>
        <dbReference type="SAM" id="SignalP"/>
    </source>
</evidence>
<keyword evidence="2 4" id="KW-0396">Initiation factor</keyword>
<sequence length="290" mass="31601">MATSLPTLNLALPVALTTPSLSVSPVVLFTVLDHYLRRDSGQRTVVGTLLGVRSEDGRIVEVRSAFPVPFDGKAKKAQLDMDYHRTMFGLHQRVNQKEVVVGWYATGKDIINKAAEIQELYAAECPHSPVHLLLDTQLTGDRLGLKAFYSAPVGLAQKAERSLLTPIPCEIRASDAERSGLDLLAQARGKEDRSASLSSDLDNLERSVHKVQALLSRTIAYVDSVLSGATPMDAAVGRRIMDAVAAVPKIDEASFETAFNDHLQDQLMVIYLANMTRAQVSIAESVHTLI</sequence>
<feature type="domain" description="MPN" evidence="6">
    <location>
        <begin position="21"/>
        <end position="154"/>
    </location>
</feature>
<keyword evidence="8" id="KW-1185">Reference proteome</keyword>
<evidence type="ECO:0000313" key="7">
    <source>
        <dbReference type="EMBL" id="RKP10342.1"/>
    </source>
</evidence>
<keyword evidence="1 4" id="KW-0963">Cytoplasm</keyword>
<feature type="signal peptide" evidence="5">
    <location>
        <begin position="1"/>
        <end position="22"/>
    </location>
</feature>
<dbReference type="AlphaFoldDB" id="A0A4P9XWD0"/>
<name>A0A4P9XWD0_9FUNG</name>
<evidence type="ECO:0000256" key="1">
    <source>
        <dbReference type="ARBA" id="ARBA00022490"/>
    </source>
</evidence>
<dbReference type="HAMAP" id="MF_03005">
    <property type="entry name" value="eIF3f"/>
    <property type="match status" value="1"/>
</dbReference>
<feature type="chain" id="PRO_5020844723" description="Eukaryotic translation initiation factor 3 subunit F" evidence="5">
    <location>
        <begin position="23"/>
        <end position="290"/>
    </location>
</feature>
<keyword evidence="5" id="KW-0732">Signal</keyword>
<evidence type="ECO:0000256" key="3">
    <source>
        <dbReference type="ARBA" id="ARBA00022917"/>
    </source>
</evidence>
<comment type="subcellular location">
    <subcellularLocation>
        <location evidence="4">Cytoplasm</location>
    </subcellularLocation>
</comment>
<comment type="similarity">
    <text evidence="4">Belongs to the eIF-3 subunit F family.</text>
</comment>
<dbReference type="GO" id="GO:0071541">
    <property type="term" value="C:eukaryotic translation initiation factor 3 complex, eIF3m"/>
    <property type="evidence" value="ECO:0007669"/>
    <property type="project" value="TreeGrafter"/>
</dbReference>
<dbReference type="InterPro" id="IPR027531">
    <property type="entry name" value="eIF3f"/>
</dbReference>
<reference evidence="8" key="1">
    <citation type="journal article" date="2018" name="Nat. Microbiol.">
        <title>Leveraging single-cell genomics to expand the fungal tree of life.</title>
        <authorList>
            <person name="Ahrendt S.R."/>
            <person name="Quandt C.A."/>
            <person name="Ciobanu D."/>
            <person name="Clum A."/>
            <person name="Salamov A."/>
            <person name="Andreopoulos B."/>
            <person name="Cheng J.F."/>
            <person name="Woyke T."/>
            <person name="Pelin A."/>
            <person name="Henrissat B."/>
            <person name="Reynolds N.K."/>
            <person name="Benny G.L."/>
            <person name="Smith M.E."/>
            <person name="James T.Y."/>
            <person name="Grigoriev I.V."/>
        </authorList>
    </citation>
    <scope>NUCLEOTIDE SEQUENCE [LARGE SCALE GENOMIC DNA]</scope>
    <source>
        <strain evidence="8">RSA 1356</strain>
    </source>
</reference>
<dbReference type="PANTHER" id="PTHR10540">
    <property type="entry name" value="EUKARYOTIC TRANSLATION INITIATION FACTOR 3 SUBUNIT F-RELATED"/>
    <property type="match status" value="1"/>
</dbReference>
<dbReference type="SMART" id="SM00232">
    <property type="entry name" value="JAB_MPN"/>
    <property type="match status" value="1"/>
</dbReference>
<evidence type="ECO:0000259" key="6">
    <source>
        <dbReference type="PROSITE" id="PS50249"/>
    </source>
</evidence>
<dbReference type="GO" id="GO:0008237">
    <property type="term" value="F:metallopeptidase activity"/>
    <property type="evidence" value="ECO:0007669"/>
    <property type="project" value="InterPro"/>
</dbReference>
<dbReference type="Proteomes" id="UP000271241">
    <property type="component" value="Unassembled WGS sequence"/>
</dbReference>
<evidence type="ECO:0000313" key="8">
    <source>
        <dbReference type="Proteomes" id="UP000271241"/>
    </source>
</evidence>
<evidence type="ECO:0000256" key="4">
    <source>
        <dbReference type="HAMAP-Rule" id="MF_03005"/>
    </source>
</evidence>
<dbReference type="Pfam" id="PF01398">
    <property type="entry name" value="JAB"/>
    <property type="match status" value="1"/>
</dbReference>
<dbReference type="Pfam" id="PF13012">
    <property type="entry name" value="MitMem_reg"/>
    <property type="match status" value="1"/>
</dbReference>
<dbReference type="GO" id="GO:0031369">
    <property type="term" value="F:translation initiation factor binding"/>
    <property type="evidence" value="ECO:0007669"/>
    <property type="project" value="InterPro"/>
</dbReference>
<dbReference type="Gene3D" id="3.40.140.10">
    <property type="entry name" value="Cytidine Deaminase, domain 2"/>
    <property type="match status" value="1"/>
</dbReference>
<dbReference type="GO" id="GO:0001732">
    <property type="term" value="P:formation of cytoplasmic translation initiation complex"/>
    <property type="evidence" value="ECO:0007669"/>
    <property type="project" value="UniProtKB-UniRule"/>
</dbReference>
<gene>
    <name evidence="7" type="ORF">THASP1DRAFT_12974</name>
</gene>
<dbReference type="CDD" id="cd08064">
    <property type="entry name" value="MPN_eIF3f"/>
    <property type="match status" value="1"/>
</dbReference>
<dbReference type="PROSITE" id="PS50249">
    <property type="entry name" value="MPN"/>
    <property type="match status" value="1"/>
</dbReference>
<keyword evidence="3 4" id="KW-0648">Protein biosynthesis</keyword>
<dbReference type="EMBL" id="KZ992458">
    <property type="protein sequence ID" value="RKP10342.1"/>
    <property type="molecule type" value="Genomic_DNA"/>
</dbReference>
<dbReference type="GO" id="GO:0033290">
    <property type="term" value="C:eukaryotic 48S preinitiation complex"/>
    <property type="evidence" value="ECO:0007669"/>
    <property type="project" value="UniProtKB-UniRule"/>
</dbReference>
<dbReference type="InterPro" id="IPR024969">
    <property type="entry name" value="EIF3F/CSN6-like_C"/>
</dbReference>
<dbReference type="OrthoDB" id="25498at2759"/>
<dbReference type="GO" id="GO:0016282">
    <property type="term" value="C:eukaryotic 43S preinitiation complex"/>
    <property type="evidence" value="ECO:0007669"/>
    <property type="project" value="UniProtKB-UniRule"/>
</dbReference>
<dbReference type="PANTHER" id="PTHR10540:SF6">
    <property type="entry name" value="EUKARYOTIC TRANSLATION INITIATION FACTOR 3 SUBUNIT F"/>
    <property type="match status" value="1"/>
</dbReference>
<accession>A0A4P9XWD0</accession>
<dbReference type="STRING" id="78915.A0A4P9XWD0"/>
<organism evidence="7 8">
    <name type="scientific">Thamnocephalis sphaerospora</name>
    <dbReference type="NCBI Taxonomy" id="78915"/>
    <lineage>
        <taxon>Eukaryota</taxon>
        <taxon>Fungi</taxon>
        <taxon>Fungi incertae sedis</taxon>
        <taxon>Zoopagomycota</taxon>
        <taxon>Zoopagomycotina</taxon>
        <taxon>Zoopagomycetes</taxon>
        <taxon>Zoopagales</taxon>
        <taxon>Sigmoideomycetaceae</taxon>
        <taxon>Thamnocephalis</taxon>
    </lineage>
</organism>